<reference evidence="2 3" key="1">
    <citation type="submission" date="2020-04" db="EMBL/GenBank/DDBJ databases">
        <title>Chitinophaga sp. G-6-1-13 sp. nov., isolated from soil.</title>
        <authorList>
            <person name="Dahal R.H."/>
            <person name="Chaudhary D.K."/>
        </authorList>
    </citation>
    <scope>NUCLEOTIDE SEQUENCE [LARGE SCALE GENOMIC DNA]</scope>
    <source>
        <strain evidence="2 3">G-6-1-13</strain>
    </source>
</reference>
<dbReference type="GO" id="GO:0004222">
    <property type="term" value="F:metalloendopeptidase activity"/>
    <property type="evidence" value="ECO:0007669"/>
    <property type="project" value="TreeGrafter"/>
</dbReference>
<evidence type="ECO:0000313" key="3">
    <source>
        <dbReference type="Proteomes" id="UP000583266"/>
    </source>
</evidence>
<accession>A0A848GFS1</accession>
<dbReference type="PANTHER" id="PTHR21666">
    <property type="entry name" value="PEPTIDASE-RELATED"/>
    <property type="match status" value="1"/>
</dbReference>
<dbReference type="InterPro" id="IPR050570">
    <property type="entry name" value="Cell_wall_metabolism_enzyme"/>
</dbReference>
<dbReference type="AlphaFoldDB" id="A0A848GFS1"/>
<proteinExistence type="predicted"/>
<evidence type="ECO:0000259" key="1">
    <source>
        <dbReference type="Pfam" id="PF01551"/>
    </source>
</evidence>
<feature type="domain" description="M23ase beta-sheet core" evidence="1">
    <location>
        <begin position="922"/>
        <end position="1020"/>
    </location>
</feature>
<evidence type="ECO:0000313" key="2">
    <source>
        <dbReference type="EMBL" id="NML36956.1"/>
    </source>
</evidence>
<dbReference type="Gene3D" id="2.70.70.10">
    <property type="entry name" value="Glucose Permease (Domain IIA)"/>
    <property type="match status" value="1"/>
</dbReference>
<dbReference type="InterPro" id="IPR013783">
    <property type="entry name" value="Ig-like_fold"/>
</dbReference>
<dbReference type="PANTHER" id="PTHR21666:SF270">
    <property type="entry name" value="MUREIN HYDROLASE ACTIVATOR ENVC"/>
    <property type="match status" value="1"/>
</dbReference>
<keyword evidence="3" id="KW-1185">Reference proteome</keyword>
<dbReference type="InterPro" id="IPR025460">
    <property type="entry name" value="DUF4280"/>
</dbReference>
<dbReference type="InterPro" id="IPR011055">
    <property type="entry name" value="Dup_hybrid_motif"/>
</dbReference>
<protein>
    <submittedName>
        <fullName evidence="2">Peptidoglycan DD-metalloendopeptidase family protein</fullName>
    </submittedName>
</protein>
<dbReference type="Pfam" id="PF01551">
    <property type="entry name" value="Peptidase_M23"/>
    <property type="match status" value="1"/>
</dbReference>
<gene>
    <name evidence="2" type="ORF">HHL17_07075</name>
</gene>
<comment type="caution">
    <text evidence="2">The sequence shown here is derived from an EMBL/GenBank/DDBJ whole genome shotgun (WGS) entry which is preliminary data.</text>
</comment>
<dbReference type="SUPFAM" id="SSF51261">
    <property type="entry name" value="Duplicated hybrid motif"/>
    <property type="match status" value="1"/>
</dbReference>
<dbReference type="Pfam" id="PF14107">
    <property type="entry name" value="DUF4280"/>
    <property type="match status" value="1"/>
</dbReference>
<dbReference type="RefSeq" id="WP_169224053.1">
    <property type="nucleotide sequence ID" value="NZ_JABBGC010000001.1"/>
</dbReference>
<sequence>MIPSSNPARHLVCEGALCSCDKAVAPTAVKVVSHDRYYVHSSSGTDRPVVTTKENDHRALHFSSCLAGGQPAPCTPQLLWQIPASQQRIALANGAYPLPDNATAQCLTKGGLLKILTHGQFPTGDNDPPGLYSSDNQALADKQSMTFPRQTPRILRLKGPEKVRQLSNASWEVTFDRLPSSGDIDLLHWVLENDQGIPEVSLHGESIFRHRFLHDGHYTLRIFSGEDSDIMLTQTIQVTPTGIVCSQRTARPGQSIRFTVAEATPTDTFRWEWTDDKGFRSAPENTGPEIQLTFEQPGHYIVRAITGDQTWQQAVTICNNQIQNIQTDRQPVSGAVVTFNIATTLPDLTEREQLKLHWKLEGPESTHCAGETTFRHLFIHCGHYTLYAYLYNIQQEATLRFEVKNATITAAQWTTLNGYVIRQAGHDQEVCLYFEHTGLEKRKVSLEIYVRQAFHSKLVYSRSIQITTASKVSYPLSVSSLQPQLPSGWDNGQPQLYFQIKPTDNIPIEQQSRPQLLLHRRQRIVKAYFTDPQDQRIYFITDHHQQMALKIYAVNLAGQQLQVTILRRKSSPPLQKPLTPYPTTELLPLLEHDITISKQQVVIDKTGTALLPVPLGSLSAISLIYALIQLPGYNAVYSQQLFVYPGQQLRLSPAIKARSTTVIERVAVLQDPSACQSLVWGSKVSCAFRKKVISIARKLQADPNHLMTCMAFETGGSFLPYLLNGYKPGTTPAVEKLTEGLLAEHAVGLVQFTQTAIDQMNRRWKLKTTKKKLAHMSAEEQLEYVYHYLRDFKGKLSSLEDFYLTILKPDGVGKSENYTVFSTDLDQKLKKQWYVKNKGLDANDDSRITKKEVSVIIQKKYTEGLNYKNGCSSDCPFWYSSKAIQSSHWHPPTDRLQLRGWYDCWAPSRSLYGFIEGRKSGKHQGLDFYAPSGSPVYACVDSVITDSYYSTSYGYVVILNGDYEDSNYYFFYAHLQEKSLREVGDSITAGTIIGYAGKTGNASGMRPEQEHLHFEVREKNPVGRGFEGRVDPLSAIKELNTEEITNPNQKNQYAK</sequence>
<dbReference type="CDD" id="cd12797">
    <property type="entry name" value="M23_peptidase"/>
    <property type="match status" value="1"/>
</dbReference>
<dbReference type="EMBL" id="JABBGC010000001">
    <property type="protein sequence ID" value="NML36956.1"/>
    <property type="molecule type" value="Genomic_DNA"/>
</dbReference>
<dbReference type="Gene3D" id="2.60.40.10">
    <property type="entry name" value="Immunoglobulins"/>
    <property type="match status" value="1"/>
</dbReference>
<organism evidence="2 3">
    <name type="scientific">Chitinophaga fulva</name>
    <dbReference type="NCBI Taxonomy" id="2728842"/>
    <lineage>
        <taxon>Bacteria</taxon>
        <taxon>Pseudomonadati</taxon>
        <taxon>Bacteroidota</taxon>
        <taxon>Chitinophagia</taxon>
        <taxon>Chitinophagales</taxon>
        <taxon>Chitinophagaceae</taxon>
        <taxon>Chitinophaga</taxon>
    </lineage>
</organism>
<name>A0A848GFS1_9BACT</name>
<dbReference type="Proteomes" id="UP000583266">
    <property type="component" value="Unassembled WGS sequence"/>
</dbReference>
<dbReference type="InterPro" id="IPR016047">
    <property type="entry name" value="M23ase_b-sheet_dom"/>
</dbReference>